<feature type="active site" evidence="4">
    <location>
        <position position="41"/>
    </location>
</feature>
<evidence type="ECO:0000256" key="2">
    <source>
        <dbReference type="ARBA" id="ARBA00039140"/>
    </source>
</evidence>
<feature type="active site" evidence="4">
    <location>
        <position position="134"/>
    </location>
</feature>
<dbReference type="GO" id="GO:0005737">
    <property type="term" value="C:cytoplasm"/>
    <property type="evidence" value="ECO:0007669"/>
    <property type="project" value="InterPro"/>
</dbReference>
<feature type="domain" description="CheB-type methylesterase" evidence="5">
    <location>
        <begin position="2"/>
        <end position="186"/>
    </location>
</feature>
<dbReference type="InterPro" id="IPR000673">
    <property type="entry name" value="Sig_transdc_resp-reg_Me-estase"/>
</dbReference>
<dbReference type="EMBL" id="AANZ01000028">
    <property type="protein sequence ID" value="EAQ77776.1"/>
    <property type="molecule type" value="Genomic_DNA"/>
</dbReference>
<comment type="catalytic activity">
    <reaction evidence="3">
        <text>[protein]-L-glutamate 5-O-methyl ester + H2O = L-glutamyl-[protein] + methanol + H(+)</text>
        <dbReference type="Rhea" id="RHEA:23236"/>
        <dbReference type="Rhea" id="RHEA-COMP:10208"/>
        <dbReference type="Rhea" id="RHEA-COMP:10311"/>
        <dbReference type="ChEBI" id="CHEBI:15377"/>
        <dbReference type="ChEBI" id="CHEBI:15378"/>
        <dbReference type="ChEBI" id="CHEBI:17790"/>
        <dbReference type="ChEBI" id="CHEBI:29973"/>
        <dbReference type="ChEBI" id="CHEBI:82795"/>
        <dbReference type="EC" id="3.1.1.61"/>
    </reaction>
</comment>
<evidence type="ECO:0000259" key="5">
    <source>
        <dbReference type="PROSITE" id="PS50122"/>
    </source>
</evidence>
<dbReference type="GO" id="GO:0000156">
    <property type="term" value="F:phosphorelay response regulator activity"/>
    <property type="evidence" value="ECO:0007669"/>
    <property type="project" value="InterPro"/>
</dbReference>
<dbReference type="STRING" id="314230.DSM3645_25442"/>
<dbReference type="CDD" id="cd16433">
    <property type="entry name" value="CheB"/>
    <property type="match status" value="1"/>
</dbReference>
<dbReference type="EC" id="3.1.1.61" evidence="2"/>
<organism evidence="6 7">
    <name type="scientific">Blastopirellula marina DSM 3645</name>
    <dbReference type="NCBI Taxonomy" id="314230"/>
    <lineage>
        <taxon>Bacteria</taxon>
        <taxon>Pseudomonadati</taxon>
        <taxon>Planctomycetota</taxon>
        <taxon>Planctomycetia</taxon>
        <taxon>Pirellulales</taxon>
        <taxon>Pirellulaceae</taxon>
        <taxon>Blastopirellula</taxon>
    </lineage>
</organism>
<feature type="active site" evidence="4">
    <location>
        <position position="14"/>
    </location>
</feature>
<dbReference type="Pfam" id="PF01339">
    <property type="entry name" value="CheB_methylest"/>
    <property type="match status" value="1"/>
</dbReference>
<dbReference type="RefSeq" id="WP_002652983.1">
    <property type="nucleotide sequence ID" value="NZ_CH672376.1"/>
</dbReference>
<gene>
    <name evidence="6" type="ORF">DSM3645_25442</name>
</gene>
<dbReference type="Proteomes" id="UP000004358">
    <property type="component" value="Unassembled WGS sequence"/>
</dbReference>
<keyword evidence="4" id="KW-0145">Chemotaxis</keyword>
<dbReference type="Gene3D" id="3.40.50.180">
    <property type="entry name" value="Methylesterase CheB, C-terminal domain"/>
    <property type="match status" value="1"/>
</dbReference>
<name>A4A0F6_9BACT</name>
<dbReference type="PANTHER" id="PTHR42872:SF6">
    <property type="entry name" value="PROTEIN-GLUTAMATE METHYLESTERASE_PROTEIN-GLUTAMINE GLUTAMINASE"/>
    <property type="match status" value="1"/>
</dbReference>
<dbReference type="InterPro" id="IPR035909">
    <property type="entry name" value="CheB_C"/>
</dbReference>
<dbReference type="eggNOG" id="COG2201">
    <property type="taxonomic scope" value="Bacteria"/>
</dbReference>
<evidence type="ECO:0000256" key="3">
    <source>
        <dbReference type="ARBA" id="ARBA00048267"/>
    </source>
</evidence>
<protein>
    <recommendedName>
        <fullName evidence="2">protein-glutamate methylesterase</fullName>
        <ecNumber evidence="2">3.1.1.61</ecNumber>
    </recommendedName>
</protein>
<dbReference type="GO" id="GO:0008984">
    <property type="term" value="F:protein-glutamate methylesterase activity"/>
    <property type="evidence" value="ECO:0007669"/>
    <property type="project" value="UniProtKB-EC"/>
</dbReference>
<dbReference type="AlphaFoldDB" id="A4A0F6"/>
<evidence type="ECO:0000313" key="7">
    <source>
        <dbReference type="Proteomes" id="UP000004358"/>
    </source>
</evidence>
<comment type="caution">
    <text evidence="6">The sequence shown here is derived from an EMBL/GenBank/DDBJ whole genome shotgun (WGS) entry which is preliminary data.</text>
</comment>
<evidence type="ECO:0000256" key="1">
    <source>
        <dbReference type="ARBA" id="ARBA00022801"/>
    </source>
</evidence>
<keyword evidence="1 4" id="KW-0378">Hydrolase</keyword>
<dbReference type="PROSITE" id="PS50122">
    <property type="entry name" value="CHEB"/>
    <property type="match status" value="1"/>
</dbReference>
<accession>A4A0F6</accession>
<dbReference type="PANTHER" id="PTHR42872">
    <property type="entry name" value="PROTEIN-GLUTAMATE METHYLESTERASE/PROTEIN-GLUTAMINE GLUTAMINASE"/>
    <property type="match status" value="1"/>
</dbReference>
<sequence length="193" mass="20610">MTITPREAIAIGASSGAVEAVSAILTRLPEDYPLPIFVVVHVPPDRPSALVDVFQAKSPLNIREAEDKEPIEPSCVYLAPPDYHLMIETEKLISLSSEEPVHYSRPAIDVLFETAADAYGAGLIGIVLTGSNDDGSAGLRCISQLGGATIVQCPNEAASPFMPNSAKAACPEARTMNLEEIAEYLLNQGRTYD</sequence>
<dbReference type="SUPFAM" id="SSF52738">
    <property type="entry name" value="Methylesterase CheB, C-terminal domain"/>
    <property type="match status" value="1"/>
</dbReference>
<proteinExistence type="predicted"/>
<evidence type="ECO:0000313" key="6">
    <source>
        <dbReference type="EMBL" id="EAQ77776.1"/>
    </source>
</evidence>
<dbReference type="HOGENOM" id="CLU_000445_51_2_0"/>
<dbReference type="GO" id="GO:0006935">
    <property type="term" value="P:chemotaxis"/>
    <property type="evidence" value="ECO:0007669"/>
    <property type="project" value="UniProtKB-UniRule"/>
</dbReference>
<evidence type="ECO:0000256" key="4">
    <source>
        <dbReference type="PROSITE-ProRule" id="PRU00050"/>
    </source>
</evidence>
<reference evidence="6 7" key="1">
    <citation type="submission" date="2006-02" db="EMBL/GenBank/DDBJ databases">
        <authorList>
            <person name="Amann R."/>
            <person name="Ferriera S."/>
            <person name="Johnson J."/>
            <person name="Kravitz S."/>
            <person name="Halpern A."/>
            <person name="Remington K."/>
            <person name="Beeson K."/>
            <person name="Tran B."/>
            <person name="Rogers Y.-H."/>
            <person name="Friedman R."/>
            <person name="Venter J.C."/>
        </authorList>
    </citation>
    <scope>NUCLEOTIDE SEQUENCE [LARGE SCALE GENOMIC DNA]</scope>
    <source>
        <strain evidence="6 7">DSM 3645</strain>
    </source>
</reference>
<dbReference type="OrthoDB" id="9793421at2"/>